<dbReference type="VEuPathDB" id="VectorBase:HLOH_055923"/>
<dbReference type="Proteomes" id="UP000821853">
    <property type="component" value="Unassembled WGS sequence"/>
</dbReference>
<gene>
    <name evidence="2" type="ORF">HPB48_015418</name>
</gene>
<evidence type="ECO:0000313" key="2">
    <source>
        <dbReference type="EMBL" id="KAH9377804.1"/>
    </source>
</evidence>
<dbReference type="AlphaFoldDB" id="A0A9J6GU20"/>
<proteinExistence type="predicted"/>
<sequence>MFFPCKVCNKGVSQAIKKLADIDAERDLKLAPHLRPAYLDQDHFAKMNMASAAAVFNHSVGAVIRVLVPARAPGNTTCVTVLCRPTSPNKSSFSASRFDIGEELKHIKGLQAIHVSPRLNVASLDTEAALLFTEAAQLFSQGGSEKLDLFLRRLLAVMTAATRVPATLPTQVAELFDSALKDDAGKNSRVAPQKRLSIEALRRTGAETSTGGKGKMEGLRQT</sequence>
<dbReference type="EMBL" id="JABSTR010000008">
    <property type="protein sequence ID" value="KAH9377804.1"/>
    <property type="molecule type" value="Genomic_DNA"/>
</dbReference>
<reference evidence="2 3" key="1">
    <citation type="journal article" date="2020" name="Cell">
        <title>Large-Scale Comparative Analyses of Tick Genomes Elucidate Their Genetic Diversity and Vector Capacities.</title>
        <authorList>
            <consortium name="Tick Genome and Microbiome Consortium (TIGMIC)"/>
            <person name="Jia N."/>
            <person name="Wang J."/>
            <person name="Shi W."/>
            <person name="Du L."/>
            <person name="Sun Y."/>
            <person name="Zhan W."/>
            <person name="Jiang J.F."/>
            <person name="Wang Q."/>
            <person name="Zhang B."/>
            <person name="Ji P."/>
            <person name="Bell-Sakyi L."/>
            <person name="Cui X.M."/>
            <person name="Yuan T.T."/>
            <person name="Jiang B.G."/>
            <person name="Yang W.F."/>
            <person name="Lam T.T."/>
            <person name="Chang Q.C."/>
            <person name="Ding S.J."/>
            <person name="Wang X.J."/>
            <person name="Zhu J.G."/>
            <person name="Ruan X.D."/>
            <person name="Zhao L."/>
            <person name="Wei J.T."/>
            <person name="Ye R.Z."/>
            <person name="Que T.C."/>
            <person name="Du C.H."/>
            <person name="Zhou Y.H."/>
            <person name="Cheng J.X."/>
            <person name="Dai P.F."/>
            <person name="Guo W.B."/>
            <person name="Han X.H."/>
            <person name="Huang E.J."/>
            <person name="Li L.F."/>
            <person name="Wei W."/>
            <person name="Gao Y.C."/>
            <person name="Liu J.Z."/>
            <person name="Shao H.Z."/>
            <person name="Wang X."/>
            <person name="Wang C.C."/>
            <person name="Yang T.C."/>
            <person name="Huo Q.B."/>
            <person name="Li W."/>
            <person name="Chen H.Y."/>
            <person name="Chen S.E."/>
            <person name="Zhou L.G."/>
            <person name="Ni X.B."/>
            <person name="Tian J.H."/>
            <person name="Sheng Y."/>
            <person name="Liu T."/>
            <person name="Pan Y.S."/>
            <person name="Xia L.Y."/>
            <person name="Li J."/>
            <person name="Zhao F."/>
            <person name="Cao W.C."/>
        </authorList>
    </citation>
    <scope>NUCLEOTIDE SEQUENCE [LARGE SCALE GENOMIC DNA]</scope>
    <source>
        <strain evidence="2">HaeL-2018</strain>
    </source>
</reference>
<organism evidence="2 3">
    <name type="scientific">Haemaphysalis longicornis</name>
    <name type="common">Bush tick</name>
    <dbReference type="NCBI Taxonomy" id="44386"/>
    <lineage>
        <taxon>Eukaryota</taxon>
        <taxon>Metazoa</taxon>
        <taxon>Ecdysozoa</taxon>
        <taxon>Arthropoda</taxon>
        <taxon>Chelicerata</taxon>
        <taxon>Arachnida</taxon>
        <taxon>Acari</taxon>
        <taxon>Parasitiformes</taxon>
        <taxon>Ixodida</taxon>
        <taxon>Ixodoidea</taxon>
        <taxon>Ixodidae</taxon>
        <taxon>Haemaphysalinae</taxon>
        <taxon>Haemaphysalis</taxon>
    </lineage>
</organism>
<name>A0A9J6GU20_HAELO</name>
<comment type="caution">
    <text evidence="2">The sequence shown here is derived from an EMBL/GenBank/DDBJ whole genome shotgun (WGS) entry which is preliminary data.</text>
</comment>
<feature type="compositionally biased region" description="Basic and acidic residues" evidence="1">
    <location>
        <begin position="196"/>
        <end position="205"/>
    </location>
</feature>
<evidence type="ECO:0000256" key="1">
    <source>
        <dbReference type="SAM" id="MobiDB-lite"/>
    </source>
</evidence>
<accession>A0A9J6GU20</accession>
<keyword evidence="3" id="KW-1185">Reference proteome</keyword>
<evidence type="ECO:0000313" key="3">
    <source>
        <dbReference type="Proteomes" id="UP000821853"/>
    </source>
</evidence>
<feature type="region of interest" description="Disordered" evidence="1">
    <location>
        <begin position="184"/>
        <end position="222"/>
    </location>
</feature>
<protein>
    <submittedName>
        <fullName evidence="2">Uncharacterized protein</fullName>
    </submittedName>
</protein>